<evidence type="ECO:0000313" key="17">
    <source>
        <dbReference type="Proteomes" id="UP000198290"/>
    </source>
</evidence>
<dbReference type="Proteomes" id="UP000198290">
    <property type="component" value="Chromosome"/>
</dbReference>
<proteinExistence type="inferred from homology"/>
<feature type="binding site" evidence="14">
    <location>
        <begin position="170"/>
        <end position="174"/>
    </location>
    <ligand>
        <name>D-ribulose 5-phosphate</name>
        <dbReference type="ChEBI" id="CHEBI:58121"/>
    </ligand>
</feature>
<dbReference type="Gene3D" id="3.90.870.10">
    <property type="entry name" value="DHBP synthase"/>
    <property type="match status" value="1"/>
</dbReference>
<gene>
    <name evidence="14" type="primary">ribB</name>
    <name evidence="16" type="ORF">DLM_2002</name>
</gene>
<reference evidence="16 17" key="2">
    <citation type="journal article" date="2017" name="Genome Announc.">
        <title>Draft genome sequence of Aquitalea magnusonii strain H3, a plant growth-promoting bacterium of duckweed Lemna minor.</title>
        <authorList>
            <person name="Ishizawa H."/>
            <person name="Kuroda M."/>
            <person name="Ike M."/>
        </authorList>
    </citation>
    <scope>NUCLEOTIDE SEQUENCE [LARGE SCALE GENOMIC DNA]</scope>
    <source>
        <strain evidence="16 17">H3</strain>
    </source>
</reference>
<reference evidence="17" key="1">
    <citation type="journal article" date="2017" name="Biotechnol. Biofuels">
        <title>Evaluation of environmental bacterial communities as a factor affecting the growth of duckweed Lemna minor.</title>
        <authorList>
            <person name="Ishizawa H."/>
            <person name="Kuroda M."/>
            <person name="Morikawa M."/>
            <person name="Ike M."/>
        </authorList>
    </citation>
    <scope>NUCLEOTIDE SEQUENCE [LARGE SCALE GENOMIC DNA]</scope>
    <source>
        <strain evidence="17">H3</strain>
    </source>
</reference>
<comment type="similarity">
    <text evidence="6">In the C-terminal section; belongs to the GTP cyclohydrolase II family.</text>
</comment>
<comment type="catalytic activity">
    <reaction evidence="1 14">
        <text>D-ribulose 5-phosphate = (2S)-2-hydroxy-3-oxobutyl phosphate + formate + H(+)</text>
        <dbReference type="Rhea" id="RHEA:18457"/>
        <dbReference type="ChEBI" id="CHEBI:15378"/>
        <dbReference type="ChEBI" id="CHEBI:15740"/>
        <dbReference type="ChEBI" id="CHEBI:58121"/>
        <dbReference type="ChEBI" id="CHEBI:58830"/>
        <dbReference type="EC" id="4.1.99.12"/>
    </reaction>
</comment>
<comment type="similarity">
    <text evidence="14">Belongs to the DHBP synthase family.</text>
</comment>
<feature type="site" description="Essential for catalytic activity" evidence="14">
    <location>
        <position position="194"/>
    </location>
</feature>
<comment type="cofactor">
    <cofactor evidence="14">
        <name>Mg(2+)</name>
        <dbReference type="ChEBI" id="CHEBI:18420"/>
    </cofactor>
    <cofactor evidence="14">
        <name>Mn(2+)</name>
        <dbReference type="ChEBI" id="CHEBI:29035"/>
    </cofactor>
    <text evidence="14">Binds 2 divalent metal cations per subunit. Magnesium or manganese.</text>
</comment>
<dbReference type="NCBIfam" id="TIGR00506">
    <property type="entry name" value="ribB"/>
    <property type="match status" value="1"/>
</dbReference>
<evidence type="ECO:0000256" key="7">
    <source>
        <dbReference type="ARBA" id="ARBA00012153"/>
    </source>
</evidence>
<evidence type="ECO:0000256" key="8">
    <source>
        <dbReference type="ARBA" id="ARBA00018836"/>
    </source>
</evidence>
<keyword evidence="17" id="KW-1185">Reference proteome</keyword>
<evidence type="ECO:0000256" key="5">
    <source>
        <dbReference type="ARBA" id="ARBA00005520"/>
    </source>
</evidence>
<dbReference type="Pfam" id="PF00926">
    <property type="entry name" value="DHBP_synthase"/>
    <property type="match status" value="1"/>
</dbReference>
<dbReference type="AlphaFoldDB" id="A0A3G9GCN5"/>
<dbReference type="NCBIfam" id="NF010626">
    <property type="entry name" value="PRK14019.1"/>
    <property type="match status" value="1"/>
</dbReference>
<evidence type="ECO:0000259" key="15">
    <source>
        <dbReference type="Pfam" id="PF00925"/>
    </source>
</evidence>
<evidence type="ECO:0000256" key="6">
    <source>
        <dbReference type="ARBA" id="ARBA00008976"/>
    </source>
</evidence>
<evidence type="ECO:0000256" key="2">
    <source>
        <dbReference type="ARBA" id="ARBA00001936"/>
    </source>
</evidence>
<dbReference type="GO" id="GO:0003935">
    <property type="term" value="F:GTP cyclohydrolase II activity"/>
    <property type="evidence" value="ECO:0007669"/>
    <property type="project" value="TreeGrafter"/>
</dbReference>
<dbReference type="GO" id="GO:0005829">
    <property type="term" value="C:cytosol"/>
    <property type="evidence" value="ECO:0007669"/>
    <property type="project" value="TreeGrafter"/>
</dbReference>
<dbReference type="SUPFAM" id="SSF55821">
    <property type="entry name" value="YrdC/RibB"/>
    <property type="match status" value="1"/>
</dbReference>
<feature type="binding site" evidence="14">
    <location>
        <position position="62"/>
    </location>
    <ligand>
        <name>D-ribulose 5-phosphate</name>
        <dbReference type="ChEBI" id="CHEBI:58121"/>
    </ligand>
</feature>
<comment type="pathway">
    <text evidence="4 14">Cofactor biosynthesis; riboflavin biosynthesis; 2-hydroxy-3-oxobutyl phosphate from D-ribulose 5-phosphate: step 1/1.</text>
</comment>
<evidence type="ECO:0000256" key="1">
    <source>
        <dbReference type="ARBA" id="ARBA00000141"/>
    </source>
</evidence>
<sequence length="398" mass="43282">MSRLQIGLLLQILLPAWHAGWRKPDIRMQQMVISPVQDIIADIKAGKMVVLADAEDRENEGDIVMAAEFVTPEAINFMAKHARGLICLTLTEQRCKLLELPMMAANNGTSFGTNFTVSIEAAEGVTTGISAADRARTVQAAVARNAKASDLVQPGHIFPLKAQNGGVLIRAGHTEAACDLPMLAGLEPAGVICEIMNDDGTMARMPELLEFAKTHGLKVGTIADLIHYRSRTESLVEEVGQRSVETPFGAFDLHVFRDVTTRETHLALVKGKLDENEETLVRVHEPLSIMDVLDPTSRPHSWTVPGALEAIDEAGKGVVILLYRDETGDDLLQRALGQNVKRSPWDGKTFGVGAQMLKSLGVGKMKLMSPPLNVLSMAGFNLEVTGFCQPEHFHIEIG</sequence>
<dbReference type="SUPFAM" id="SSF142695">
    <property type="entry name" value="RibA-like"/>
    <property type="match status" value="1"/>
</dbReference>
<dbReference type="Gene3D" id="3.40.50.10990">
    <property type="entry name" value="GTP cyclohydrolase II"/>
    <property type="match status" value="1"/>
</dbReference>
<dbReference type="HAMAP" id="MF_00180">
    <property type="entry name" value="RibB"/>
    <property type="match status" value="1"/>
</dbReference>
<keyword evidence="10 14" id="KW-0479">Metal-binding</keyword>
<comment type="function">
    <text evidence="3 14">Catalyzes the conversion of D-ribulose 5-phosphate to formate and 3,4-dihydroxy-2-butanone 4-phosphate.</text>
</comment>
<name>A0A3G9GCN5_9NEIS</name>
<evidence type="ECO:0000256" key="9">
    <source>
        <dbReference type="ARBA" id="ARBA00022619"/>
    </source>
</evidence>
<dbReference type="InterPro" id="IPR017945">
    <property type="entry name" value="DHBP_synth_RibB-like_a/b_dom"/>
</dbReference>
<dbReference type="EMBL" id="AP018823">
    <property type="protein sequence ID" value="BBF85618.1"/>
    <property type="molecule type" value="Genomic_DNA"/>
</dbReference>
<feature type="site" description="Essential for catalytic activity" evidence="14">
    <location>
        <position position="156"/>
    </location>
</feature>
<dbReference type="InterPro" id="IPR032677">
    <property type="entry name" value="GTP_cyclohydro_II"/>
</dbReference>
<dbReference type="EC" id="4.1.99.12" evidence="7 14"/>
<dbReference type="PANTHER" id="PTHR21327:SF34">
    <property type="entry name" value="3,4-DIHYDROXY-2-BUTANONE 4-PHOSPHATE SYNTHASE"/>
    <property type="match status" value="1"/>
</dbReference>
<comment type="similarity">
    <text evidence="5">In the N-terminal section; belongs to the DHBP synthase family.</text>
</comment>
<keyword evidence="11 14" id="KW-0460">Magnesium</keyword>
<feature type="domain" description="GTP cyclohydrolase II" evidence="15">
    <location>
        <begin position="241"/>
        <end position="387"/>
    </location>
</feature>
<feature type="binding site" evidence="14">
    <location>
        <position position="58"/>
    </location>
    <ligand>
        <name>Mg(2+)</name>
        <dbReference type="ChEBI" id="CHEBI:18420"/>
        <label>2</label>
    </ligand>
</feature>
<comment type="subunit">
    <text evidence="14">Homodimer.</text>
</comment>
<dbReference type="PIRSF" id="PIRSF001259">
    <property type="entry name" value="RibA"/>
    <property type="match status" value="1"/>
</dbReference>
<feature type="binding site" evidence="14">
    <location>
        <position position="58"/>
    </location>
    <ligand>
        <name>Mg(2+)</name>
        <dbReference type="ChEBI" id="CHEBI:18420"/>
        <label>1</label>
    </ligand>
</feature>
<dbReference type="InterPro" id="IPR036144">
    <property type="entry name" value="RibA-like_sf"/>
</dbReference>
<dbReference type="PANTHER" id="PTHR21327">
    <property type="entry name" value="GTP CYCLOHYDROLASE II-RELATED"/>
    <property type="match status" value="1"/>
</dbReference>
<comment type="cofactor">
    <cofactor evidence="2">
        <name>Mn(2+)</name>
        <dbReference type="ChEBI" id="CHEBI:29035"/>
    </cofactor>
</comment>
<keyword evidence="9 14" id="KW-0686">Riboflavin biosynthesis</keyword>
<evidence type="ECO:0000256" key="4">
    <source>
        <dbReference type="ARBA" id="ARBA00004904"/>
    </source>
</evidence>
<keyword evidence="12 14" id="KW-0464">Manganese</keyword>
<evidence type="ECO:0000313" key="16">
    <source>
        <dbReference type="EMBL" id="BBF85618.1"/>
    </source>
</evidence>
<reference evidence="17" key="3">
    <citation type="journal article" date="2017" name="Plant Physiol. Biochem.">
        <title>Differential oxidative and antioxidative response of duckweed Lemna minor toward plant growth promoting/inhibiting bacteria.</title>
        <authorList>
            <person name="Ishizawa H."/>
            <person name="Kuroda M."/>
            <person name="Morikawa M."/>
            <person name="Ike M."/>
        </authorList>
    </citation>
    <scope>NUCLEOTIDE SEQUENCE [LARGE SCALE GENOMIC DNA]</scope>
    <source>
        <strain evidence="17">H3</strain>
    </source>
</reference>
<protein>
    <recommendedName>
        <fullName evidence="8 14">3,4-dihydroxy-2-butanone 4-phosphate synthase</fullName>
        <shortName evidence="14">DHBP synthase</shortName>
        <ecNumber evidence="7 14">4.1.99.12</ecNumber>
    </recommendedName>
</protein>
<dbReference type="Pfam" id="PF00925">
    <property type="entry name" value="GTP_cyclohydro2"/>
    <property type="match status" value="1"/>
</dbReference>
<feature type="binding site" evidence="14">
    <location>
        <position position="173"/>
    </location>
    <ligand>
        <name>Mg(2+)</name>
        <dbReference type="ChEBI" id="CHEBI:18420"/>
        <label>2</label>
    </ligand>
</feature>
<dbReference type="UniPathway" id="UPA00275">
    <property type="reaction ID" value="UER00399"/>
</dbReference>
<dbReference type="GO" id="GO:0009231">
    <property type="term" value="P:riboflavin biosynthetic process"/>
    <property type="evidence" value="ECO:0007669"/>
    <property type="project" value="UniProtKB-UniRule"/>
</dbReference>
<keyword evidence="13 14" id="KW-0456">Lyase</keyword>
<evidence type="ECO:0000256" key="12">
    <source>
        <dbReference type="ARBA" id="ARBA00023211"/>
    </source>
</evidence>
<evidence type="ECO:0000256" key="3">
    <source>
        <dbReference type="ARBA" id="ARBA00002284"/>
    </source>
</evidence>
<evidence type="ECO:0000256" key="10">
    <source>
        <dbReference type="ARBA" id="ARBA00022723"/>
    </source>
</evidence>
<evidence type="ECO:0000256" key="14">
    <source>
        <dbReference type="HAMAP-Rule" id="MF_00180"/>
    </source>
</evidence>
<dbReference type="FunFam" id="3.90.870.10:FF:000001">
    <property type="entry name" value="Riboflavin biosynthesis protein RibBA"/>
    <property type="match status" value="1"/>
</dbReference>
<dbReference type="STRING" id="332411.VI06_01460"/>
<accession>A0A3G9GCN5</accession>
<organism evidence="16 17">
    <name type="scientific">Aquitalea magnusonii</name>
    <dbReference type="NCBI Taxonomy" id="332411"/>
    <lineage>
        <taxon>Bacteria</taxon>
        <taxon>Pseudomonadati</taxon>
        <taxon>Pseudomonadota</taxon>
        <taxon>Betaproteobacteria</taxon>
        <taxon>Neisseriales</taxon>
        <taxon>Chromobacteriaceae</taxon>
        <taxon>Aquitalea</taxon>
    </lineage>
</organism>
<dbReference type="InterPro" id="IPR000422">
    <property type="entry name" value="DHBP_synthase_RibB"/>
</dbReference>
<feature type="binding site" evidence="14">
    <location>
        <begin position="57"/>
        <end position="58"/>
    </location>
    <ligand>
        <name>D-ribulose 5-phosphate</name>
        <dbReference type="ChEBI" id="CHEBI:58121"/>
    </ligand>
</feature>
<evidence type="ECO:0000256" key="11">
    <source>
        <dbReference type="ARBA" id="ARBA00022842"/>
    </source>
</evidence>
<evidence type="ECO:0000256" key="13">
    <source>
        <dbReference type="ARBA" id="ARBA00023239"/>
    </source>
</evidence>
<dbReference type="KEGG" id="amah:DLM_2002"/>
<dbReference type="GO" id="GO:0000287">
    <property type="term" value="F:magnesium ion binding"/>
    <property type="evidence" value="ECO:0007669"/>
    <property type="project" value="UniProtKB-UniRule"/>
</dbReference>
<dbReference type="GO" id="GO:0008686">
    <property type="term" value="F:3,4-dihydroxy-2-butanone-4-phosphate synthase activity"/>
    <property type="evidence" value="ECO:0007669"/>
    <property type="project" value="UniProtKB-UniRule"/>
</dbReference>
<dbReference type="GO" id="GO:0030145">
    <property type="term" value="F:manganese ion binding"/>
    <property type="evidence" value="ECO:0007669"/>
    <property type="project" value="UniProtKB-UniRule"/>
</dbReference>
<keyword evidence="16" id="KW-0378">Hydrolase</keyword>